<dbReference type="EMBL" id="NPEX01000088">
    <property type="protein sequence ID" value="RAI43455.1"/>
    <property type="molecule type" value="Genomic_DNA"/>
</dbReference>
<evidence type="ECO:0000313" key="2">
    <source>
        <dbReference type="EMBL" id="RAI43455.1"/>
    </source>
</evidence>
<evidence type="ECO:0000256" key="1">
    <source>
        <dbReference type="SAM" id="MobiDB-lite"/>
    </source>
</evidence>
<sequence>MSGSGGSSSEQGRTTGSARGQTETSGRGGMSSGRVEGGAGVRAGREGGMESRTTRTRTRTSVTTRGGGSDIHVRRHRRAVVSYEDRSPSYTVVKKSKRYVRGKKRTRIYASEPSSRTTVVRRHRPDVVVRSRSTVSRTVDGPRASVRVRSGSSESTTRTTTRSRTTTGESRSGESRTGESRTGVSGRGSGSTTTGSSGAGASVGGSR</sequence>
<comment type="caution">
    <text evidence="2">The sequence shown here is derived from an EMBL/GenBank/DDBJ whole genome shotgun (WGS) entry which is preliminary data.</text>
</comment>
<dbReference type="Proteomes" id="UP000249130">
    <property type="component" value="Unassembled WGS sequence"/>
</dbReference>
<dbReference type="AlphaFoldDB" id="A0A327L0I7"/>
<feature type="region of interest" description="Disordered" evidence="1">
    <location>
        <begin position="1"/>
        <end position="88"/>
    </location>
</feature>
<organism evidence="2 3">
    <name type="scientific">Rhodoplanes roseus</name>
    <dbReference type="NCBI Taxonomy" id="29409"/>
    <lineage>
        <taxon>Bacteria</taxon>
        <taxon>Pseudomonadati</taxon>
        <taxon>Pseudomonadota</taxon>
        <taxon>Alphaproteobacteria</taxon>
        <taxon>Hyphomicrobiales</taxon>
        <taxon>Nitrobacteraceae</taxon>
        <taxon>Rhodoplanes</taxon>
    </lineage>
</organism>
<protein>
    <submittedName>
        <fullName evidence="2">Uncharacterized protein</fullName>
    </submittedName>
</protein>
<feature type="region of interest" description="Disordered" evidence="1">
    <location>
        <begin position="104"/>
        <end position="207"/>
    </location>
</feature>
<name>A0A327L0I7_9BRAD</name>
<feature type="compositionally biased region" description="Gly residues" evidence="1">
    <location>
        <begin position="26"/>
        <end position="41"/>
    </location>
</feature>
<feature type="compositionally biased region" description="Low complexity" evidence="1">
    <location>
        <begin position="128"/>
        <end position="170"/>
    </location>
</feature>
<reference evidence="2 3" key="1">
    <citation type="submission" date="2017-07" db="EMBL/GenBank/DDBJ databases">
        <title>Draft Genome Sequences of Select Purple Nonsulfur Bacteria.</title>
        <authorList>
            <person name="Lasarre B."/>
            <person name="Mckinlay J.B."/>
        </authorList>
    </citation>
    <scope>NUCLEOTIDE SEQUENCE [LARGE SCALE GENOMIC DNA]</scope>
    <source>
        <strain evidence="2 3">DSM 5909</strain>
    </source>
</reference>
<keyword evidence="3" id="KW-1185">Reference proteome</keyword>
<gene>
    <name evidence="2" type="ORF">CH341_14305</name>
</gene>
<proteinExistence type="predicted"/>
<feature type="compositionally biased region" description="Gly residues" evidence="1">
    <location>
        <begin position="197"/>
        <end position="207"/>
    </location>
</feature>
<feature type="compositionally biased region" description="Polar residues" evidence="1">
    <location>
        <begin position="10"/>
        <end position="25"/>
    </location>
</feature>
<evidence type="ECO:0000313" key="3">
    <source>
        <dbReference type="Proteomes" id="UP000249130"/>
    </source>
</evidence>
<accession>A0A327L0I7</accession>
<feature type="compositionally biased region" description="Basic and acidic residues" evidence="1">
    <location>
        <begin position="43"/>
        <end position="53"/>
    </location>
</feature>
<feature type="compositionally biased region" description="Low complexity" evidence="1">
    <location>
        <begin position="180"/>
        <end position="196"/>
    </location>
</feature>